<accession>X6NVM5</accession>
<keyword evidence="3" id="KW-1185">Reference proteome</keyword>
<evidence type="ECO:0000256" key="1">
    <source>
        <dbReference type="SAM" id="Phobius"/>
    </source>
</evidence>
<feature type="transmembrane region" description="Helical" evidence="1">
    <location>
        <begin position="44"/>
        <end position="65"/>
    </location>
</feature>
<name>X6NVM5_RETFI</name>
<evidence type="ECO:0000313" key="2">
    <source>
        <dbReference type="EMBL" id="ETO30066.1"/>
    </source>
</evidence>
<keyword evidence="1" id="KW-1133">Transmembrane helix</keyword>
<gene>
    <name evidence="2" type="ORF">RFI_07053</name>
</gene>
<protein>
    <submittedName>
        <fullName evidence="2">Uncharacterized protein</fullName>
    </submittedName>
</protein>
<dbReference type="Proteomes" id="UP000023152">
    <property type="component" value="Unassembled WGS sequence"/>
</dbReference>
<sequence>MKMINLITKYTLLVFCSHTIVIPVVILMILRWKTQPDTTGVEYHIHLMLMSLDVVVNLICLDFSFGFTNNAYDQFFGCCHVFIQAKIANLTLEQLYGDVIKTDRYAANEITSTSQVLPVVPSNIAQPHP</sequence>
<organism evidence="2 3">
    <name type="scientific">Reticulomyxa filosa</name>
    <dbReference type="NCBI Taxonomy" id="46433"/>
    <lineage>
        <taxon>Eukaryota</taxon>
        <taxon>Sar</taxon>
        <taxon>Rhizaria</taxon>
        <taxon>Retaria</taxon>
        <taxon>Foraminifera</taxon>
        <taxon>Monothalamids</taxon>
        <taxon>Reticulomyxidae</taxon>
        <taxon>Reticulomyxa</taxon>
    </lineage>
</organism>
<keyword evidence="1" id="KW-0812">Transmembrane</keyword>
<dbReference type="EMBL" id="ASPP01005693">
    <property type="protein sequence ID" value="ETO30066.1"/>
    <property type="molecule type" value="Genomic_DNA"/>
</dbReference>
<evidence type="ECO:0000313" key="3">
    <source>
        <dbReference type="Proteomes" id="UP000023152"/>
    </source>
</evidence>
<proteinExistence type="predicted"/>
<feature type="transmembrane region" description="Helical" evidence="1">
    <location>
        <begin position="12"/>
        <end position="32"/>
    </location>
</feature>
<reference evidence="2 3" key="1">
    <citation type="journal article" date="2013" name="Curr. Biol.">
        <title>The Genome of the Foraminiferan Reticulomyxa filosa.</title>
        <authorList>
            <person name="Glockner G."/>
            <person name="Hulsmann N."/>
            <person name="Schleicher M."/>
            <person name="Noegel A.A."/>
            <person name="Eichinger L."/>
            <person name="Gallinger C."/>
            <person name="Pawlowski J."/>
            <person name="Sierra R."/>
            <person name="Euteneuer U."/>
            <person name="Pillet L."/>
            <person name="Moustafa A."/>
            <person name="Platzer M."/>
            <person name="Groth M."/>
            <person name="Szafranski K."/>
            <person name="Schliwa M."/>
        </authorList>
    </citation>
    <scope>NUCLEOTIDE SEQUENCE [LARGE SCALE GENOMIC DNA]</scope>
</reference>
<dbReference type="AlphaFoldDB" id="X6NVM5"/>
<keyword evidence="1" id="KW-0472">Membrane</keyword>
<comment type="caution">
    <text evidence="2">The sequence shown here is derived from an EMBL/GenBank/DDBJ whole genome shotgun (WGS) entry which is preliminary data.</text>
</comment>